<dbReference type="Pfam" id="PF02653">
    <property type="entry name" value="BPD_transp_2"/>
    <property type="match status" value="1"/>
</dbReference>
<dbReference type="Proteomes" id="UP001300604">
    <property type="component" value="Chromosome"/>
</dbReference>
<dbReference type="AlphaFoldDB" id="A0AA97DBC4"/>
<keyword evidence="5 7" id="KW-0472">Membrane</keyword>
<feature type="transmembrane region" description="Helical" evidence="7">
    <location>
        <begin position="92"/>
        <end position="110"/>
    </location>
</feature>
<keyword evidence="9" id="KW-1185">Reference proteome</keyword>
<reference evidence="9" key="2">
    <citation type="submission" date="2024-06" db="EMBL/GenBank/DDBJ databases">
        <title>Caproicibacterium argilliputei sp. nov, a novel caproic acid producing anaerobic bacterium isolated from pit mud.</title>
        <authorList>
            <person name="Zeng C."/>
        </authorList>
    </citation>
    <scope>NUCLEOTIDE SEQUENCE [LARGE SCALE GENOMIC DNA]</scope>
    <source>
        <strain evidence="9">ZCY20-5</strain>
    </source>
</reference>
<dbReference type="PANTHER" id="PTHR32196">
    <property type="entry name" value="ABC TRANSPORTER PERMEASE PROTEIN YPHD-RELATED-RELATED"/>
    <property type="match status" value="1"/>
</dbReference>
<evidence type="ECO:0000313" key="8">
    <source>
        <dbReference type="EMBL" id="WOC33117.1"/>
    </source>
</evidence>
<feature type="region of interest" description="Disordered" evidence="6">
    <location>
        <begin position="306"/>
        <end position="335"/>
    </location>
</feature>
<evidence type="ECO:0000256" key="2">
    <source>
        <dbReference type="ARBA" id="ARBA00022475"/>
    </source>
</evidence>
<evidence type="ECO:0000256" key="7">
    <source>
        <dbReference type="SAM" id="Phobius"/>
    </source>
</evidence>
<accession>A0AA97DBC4</accession>
<evidence type="ECO:0000313" key="9">
    <source>
        <dbReference type="Proteomes" id="UP001300604"/>
    </source>
</evidence>
<dbReference type="EMBL" id="CP135996">
    <property type="protein sequence ID" value="WOC33117.1"/>
    <property type="molecule type" value="Genomic_DNA"/>
</dbReference>
<feature type="transmembrane region" description="Helical" evidence="7">
    <location>
        <begin position="143"/>
        <end position="161"/>
    </location>
</feature>
<feature type="transmembrane region" description="Helical" evidence="7">
    <location>
        <begin position="245"/>
        <end position="269"/>
    </location>
</feature>
<feature type="compositionally biased region" description="Acidic residues" evidence="6">
    <location>
        <begin position="323"/>
        <end position="335"/>
    </location>
</feature>
<dbReference type="KEGG" id="carl:PXC00_04350"/>
<gene>
    <name evidence="8" type="ORF">PXC00_04350</name>
</gene>
<evidence type="ECO:0000256" key="6">
    <source>
        <dbReference type="SAM" id="MobiDB-lite"/>
    </source>
</evidence>
<dbReference type="GO" id="GO:0005886">
    <property type="term" value="C:plasma membrane"/>
    <property type="evidence" value="ECO:0007669"/>
    <property type="project" value="UniProtKB-SubCell"/>
</dbReference>
<organism evidence="8 9">
    <name type="scientific">Caproicibacterium argilliputei</name>
    <dbReference type="NCBI Taxonomy" id="3030016"/>
    <lineage>
        <taxon>Bacteria</taxon>
        <taxon>Bacillati</taxon>
        <taxon>Bacillota</taxon>
        <taxon>Clostridia</taxon>
        <taxon>Eubacteriales</taxon>
        <taxon>Oscillospiraceae</taxon>
        <taxon>Caproicibacterium</taxon>
    </lineage>
</organism>
<feature type="transmembrane region" description="Helical" evidence="7">
    <location>
        <begin position="12"/>
        <end position="31"/>
    </location>
</feature>
<feature type="transmembrane region" description="Helical" evidence="7">
    <location>
        <begin position="64"/>
        <end position="85"/>
    </location>
</feature>
<feature type="transmembrane region" description="Helical" evidence="7">
    <location>
        <begin position="219"/>
        <end position="238"/>
    </location>
</feature>
<keyword evidence="4 7" id="KW-1133">Transmembrane helix</keyword>
<feature type="transmembrane region" description="Helical" evidence="7">
    <location>
        <begin position="182"/>
        <end position="207"/>
    </location>
</feature>
<name>A0AA97DBC4_9FIRM</name>
<evidence type="ECO:0000256" key="3">
    <source>
        <dbReference type="ARBA" id="ARBA00022692"/>
    </source>
</evidence>
<dbReference type="CDD" id="cd06574">
    <property type="entry name" value="TM_PBP1_branched-chain-AA_like"/>
    <property type="match status" value="1"/>
</dbReference>
<proteinExistence type="predicted"/>
<dbReference type="PANTHER" id="PTHR32196:SF69">
    <property type="entry name" value="BRANCHED-CHAIN AMINO ACID TRANSPORT SYSTEM, PERMEASE PROTEIN"/>
    <property type="match status" value="1"/>
</dbReference>
<evidence type="ECO:0000256" key="4">
    <source>
        <dbReference type="ARBA" id="ARBA00022989"/>
    </source>
</evidence>
<comment type="subcellular location">
    <subcellularLocation>
        <location evidence="1">Cell membrane</location>
        <topology evidence="1">Multi-pass membrane protein</topology>
    </subcellularLocation>
</comment>
<dbReference type="InterPro" id="IPR001851">
    <property type="entry name" value="ABC_transp_permease"/>
</dbReference>
<evidence type="ECO:0000256" key="1">
    <source>
        <dbReference type="ARBA" id="ARBA00004651"/>
    </source>
</evidence>
<dbReference type="RefSeq" id="WP_275844340.1">
    <property type="nucleotide sequence ID" value="NZ_CP135996.1"/>
</dbReference>
<dbReference type="GO" id="GO:0022857">
    <property type="term" value="F:transmembrane transporter activity"/>
    <property type="evidence" value="ECO:0007669"/>
    <property type="project" value="InterPro"/>
</dbReference>
<evidence type="ECO:0000256" key="5">
    <source>
        <dbReference type="ARBA" id="ARBA00023136"/>
    </source>
</evidence>
<keyword evidence="2" id="KW-1003">Cell membrane</keyword>
<keyword evidence="3 7" id="KW-0812">Transmembrane</keyword>
<protein>
    <submittedName>
        <fullName evidence="8">ABC transporter permease</fullName>
    </submittedName>
</protein>
<reference evidence="9" key="3">
    <citation type="submission" date="2024-06" db="EMBL/GenBank/DDBJ databases">
        <authorList>
            <person name="Zeng C."/>
        </authorList>
    </citation>
    <scope>NUCLEOTIDE SEQUENCE [LARGE SCALE GENOMIC DNA]</scope>
    <source>
        <strain evidence="9">ZCY20-5</strain>
    </source>
</reference>
<sequence>MDILNLLDAMHGALAQGIIWSIMTLGVYMTFRILDFPDMTVDGSFATGGAVAAMLVGNCGANPFLALLASMGAGMLCGFVTGFLTTKMRIPGILAGILTMTALYSINIRIMGSQAMIPLNGVDTVDTIIKHSIPGISAKNSQILLGGIVAAAVIAFLYWFFGTELGSAIRATGNNPYMVRSLGVNTDTTTILALVLSNGLVSLSGGIYAQVQGNSSVDMGVGTIVIGLASVIIGEVILGKHVGFLPRLICMVAGSVIYRAVIALVLFLGLKSTDMKLITAIIIAIALFFPTLKKNAVQRSTRRSMAGMGVPAVEPQAENGIDASDEDPDEANQKE</sequence>
<feature type="transmembrane region" description="Helical" evidence="7">
    <location>
        <begin position="275"/>
        <end position="292"/>
    </location>
</feature>
<reference evidence="8 9" key="1">
    <citation type="submission" date="2024-06" db="EMBL/GenBank/DDBJ databases">
        <title>Caproicibacterium argilliputei sp. nov, a novel caproic acid producing anaerobic bacterium isolated from pit mud.</title>
        <authorList>
            <person name="Xia S."/>
        </authorList>
    </citation>
    <scope>NUCLEOTIDE SEQUENCE [LARGE SCALE GENOMIC DNA]</scope>
    <source>
        <strain evidence="8 9">ZCY20-5</strain>
    </source>
</reference>